<dbReference type="InterPro" id="IPR015366">
    <property type="entry name" value="S53_propep"/>
</dbReference>
<keyword evidence="7 12" id="KW-0378">Hydrolase</keyword>
<evidence type="ECO:0000256" key="9">
    <source>
        <dbReference type="ARBA" id="ARBA00022837"/>
    </source>
</evidence>
<dbReference type="STRING" id="28573.A0A0U1M6B3"/>
<dbReference type="PANTHER" id="PTHR14218">
    <property type="entry name" value="PROTEASE S8 TRIPEPTIDYL PEPTIDASE I CLN2"/>
    <property type="match status" value="1"/>
</dbReference>
<evidence type="ECO:0000256" key="12">
    <source>
        <dbReference type="PROSITE-ProRule" id="PRU01032"/>
    </source>
</evidence>
<dbReference type="InterPro" id="IPR050819">
    <property type="entry name" value="Tripeptidyl-peptidase_I"/>
</dbReference>
<feature type="repeat" description="ANK" evidence="11">
    <location>
        <begin position="1173"/>
        <end position="1205"/>
    </location>
</feature>
<dbReference type="SMART" id="SM00248">
    <property type="entry name" value="ANK"/>
    <property type="match status" value="9"/>
</dbReference>
<evidence type="ECO:0000256" key="11">
    <source>
        <dbReference type="PROSITE-ProRule" id="PRU00023"/>
    </source>
</evidence>
<dbReference type="OMA" id="TIMEMAM"/>
<feature type="coiled-coil region" evidence="13">
    <location>
        <begin position="467"/>
        <end position="494"/>
    </location>
</feature>
<proteinExistence type="predicted"/>
<dbReference type="GO" id="GO:0006508">
    <property type="term" value="P:proteolysis"/>
    <property type="evidence" value="ECO:0007669"/>
    <property type="project" value="UniProtKB-KW"/>
</dbReference>
<evidence type="ECO:0000256" key="3">
    <source>
        <dbReference type="ARBA" id="ARBA00022670"/>
    </source>
</evidence>
<dbReference type="InterPro" id="IPR056884">
    <property type="entry name" value="NPHP3-like_N"/>
</dbReference>
<dbReference type="InterPro" id="IPR027417">
    <property type="entry name" value="P-loop_NTPase"/>
</dbReference>
<dbReference type="InterPro" id="IPR036770">
    <property type="entry name" value="Ankyrin_rpt-contain_sf"/>
</dbReference>
<dbReference type="GO" id="GO:0009116">
    <property type="term" value="P:nucleoside metabolic process"/>
    <property type="evidence" value="ECO:0007669"/>
    <property type="project" value="InterPro"/>
</dbReference>
<dbReference type="Pfam" id="PF23239">
    <property type="entry name" value="DUF7069"/>
    <property type="match status" value="1"/>
</dbReference>
<keyword evidence="13" id="KW-0175">Coiled coil</keyword>
<dbReference type="Pfam" id="PF24883">
    <property type="entry name" value="NPHP3_N"/>
    <property type="match status" value="1"/>
</dbReference>
<dbReference type="InterPro" id="IPR030400">
    <property type="entry name" value="Sedolisin_dom"/>
</dbReference>
<keyword evidence="10" id="KW-0865">Zymogen</keyword>
<evidence type="ECO:0000256" key="5">
    <source>
        <dbReference type="ARBA" id="ARBA00022729"/>
    </source>
</evidence>
<dbReference type="GO" id="GO:0008240">
    <property type="term" value="F:tripeptidyl-peptidase activity"/>
    <property type="evidence" value="ECO:0007669"/>
    <property type="project" value="TreeGrafter"/>
</dbReference>
<evidence type="ECO:0000256" key="6">
    <source>
        <dbReference type="ARBA" id="ARBA00022737"/>
    </source>
</evidence>
<feature type="repeat" description="ANK" evidence="11">
    <location>
        <begin position="1272"/>
        <end position="1304"/>
    </location>
</feature>
<dbReference type="InterPro" id="IPR035994">
    <property type="entry name" value="Nucleoside_phosphorylase_sf"/>
</dbReference>
<evidence type="ECO:0000256" key="2">
    <source>
        <dbReference type="ARBA" id="ARBA00004239"/>
    </source>
</evidence>
<evidence type="ECO:0000313" key="17">
    <source>
        <dbReference type="Proteomes" id="UP000054383"/>
    </source>
</evidence>
<name>A0A0U1M6B3_TALIS</name>
<dbReference type="SUPFAM" id="SSF53167">
    <property type="entry name" value="Purine and uridine phosphorylases"/>
    <property type="match status" value="1"/>
</dbReference>
<dbReference type="Pfam" id="PF09286">
    <property type="entry name" value="Pro-kuma_activ"/>
    <property type="match status" value="1"/>
</dbReference>
<dbReference type="Gene3D" id="3.40.50.1580">
    <property type="entry name" value="Nucleoside phosphorylase domain"/>
    <property type="match status" value="1"/>
</dbReference>
<evidence type="ECO:0000313" key="16">
    <source>
        <dbReference type="EMBL" id="CRG91128.1"/>
    </source>
</evidence>
<feature type="domain" description="Peptidase S53" evidence="15">
    <location>
        <begin position="1389"/>
        <end position="1805"/>
    </location>
</feature>
<dbReference type="OrthoDB" id="4772757at2759"/>
<feature type="repeat" description="ANK" evidence="11">
    <location>
        <begin position="1061"/>
        <end position="1090"/>
    </location>
</feature>
<evidence type="ECO:0000256" key="7">
    <source>
        <dbReference type="ARBA" id="ARBA00022801"/>
    </source>
</evidence>
<dbReference type="EMBL" id="CVMT01000009">
    <property type="protein sequence ID" value="CRG91128.1"/>
    <property type="molecule type" value="Genomic_DNA"/>
</dbReference>
<keyword evidence="9" id="KW-0106">Calcium</keyword>
<dbReference type="SUPFAM" id="SSF52743">
    <property type="entry name" value="Subtilisin-like"/>
    <property type="match status" value="1"/>
</dbReference>
<feature type="active site" description="Charge relay system" evidence="12">
    <location>
        <position position="1468"/>
    </location>
</feature>
<dbReference type="Gene3D" id="3.40.50.300">
    <property type="entry name" value="P-loop containing nucleotide triphosphate hydrolases"/>
    <property type="match status" value="1"/>
</dbReference>
<comment type="caution">
    <text evidence="12">Lacks conserved residue(s) required for the propagation of feature annotation.</text>
</comment>
<comment type="subcellular location">
    <subcellularLocation>
        <location evidence="2">Secreted</location>
        <location evidence="2">Extracellular space</location>
    </subcellularLocation>
</comment>
<keyword evidence="17" id="KW-1185">Reference proteome</keyword>
<keyword evidence="3 12" id="KW-0645">Protease</keyword>
<dbReference type="SUPFAM" id="SSF52540">
    <property type="entry name" value="P-loop containing nucleoside triphosphate hydrolases"/>
    <property type="match status" value="1"/>
</dbReference>
<keyword evidence="4" id="KW-0479">Metal-binding</keyword>
<feature type="repeat" description="ANK" evidence="11">
    <location>
        <begin position="1025"/>
        <end position="1057"/>
    </location>
</feature>
<feature type="repeat" description="ANK" evidence="11">
    <location>
        <begin position="1206"/>
        <end position="1238"/>
    </location>
</feature>
<dbReference type="InterPro" id="IPR002110">
    <property type="entry name" value="Ankyrin_rpt"/>
</dbReference>
<dbReference type="InterPro" id="IPR036852">
    <property type="entry name" value="Peptidase_S8/S53_dom_sf"/>
</dbReference>
<feature type="active site" description="Charge relay system" evidence="12">
    <location>
        <position position="1740"/>
    </location>
</feature>
<accession>A0A0U1M6B3</accession>
<organism evidence="16 17">
    <name type="scientific">Talaromyces islandicus</name>
    <name type="common">Penicillium islandicum</name>
    <dbReference type="NCBI Taxonomy" id="28573"/>
    <lineage>
        <taxon>Eukaryota</taxon>
        <taxon>Fungi</taxon>
        <taxon>Dikarya</taxon>
        <taxon>Ascomycota</taxon>
        <taxon>Pezizomycotina</taxon>
        <taxon>Eurotiomycetes</taxon>
        <taxon>Eurotiomycetidae</taxon>
        <taxon>Eurotiales</taxon>
        <taxon>Trichocomaceae</taxon>
        <taxon>Talaromyces</taxon>
        <taxon>Talaromyces sect. Islandici</taxon>
    </lineage>
</organism>
<keyword evidence="8 12" id="KW-0720">Serine protease</keyword>
<keyword evidence="6" id="KW-0677">Repeat</keyword>
<dbReference type="SUPFAM" id="SSF54897">
    <property type="entry name" value="Protease propeptides/inhibitors"/>
    <property type="match status" value="1"/>
</dbReference>
<evidence type="ECO:0000259" key="15">
    <source>
        <dbReference type="PROSITE" id="PS51695"/>
    </source>
</evidence>
<feature type="signal peptide" evidence="14">
    <location>
        <begin position="1"/>
        <end position="20"/>
    </location>
</feature>
<keyword evidence="5 14" id="KW-0732">Signal</keyword>
<dbReference type="PANTHER" id="PTHR14218:SF19">
    <property type="entry name" value="SERINE PROTEASE AORO, PUTATIVE (AFU_ORTHOLOGUE AFUA_6G10250)-RELATED"/>
    <property type="match status" value="1"/>
</dbReference>
<comment type="cofactor">
    <cofactor evidence="1">
        <name>Ca(2+)</name>
        <dbReference type="ChEBI" id="CHEBI:29108"/>
    </cofactor>
</comment>
<feature type="active site" description="Charge relay system" evidence="12">
    <location>
        <position position="1464"/>
    </location>
</feature>
<dbReference type="GO" id="GO:0005576">
    <property type="term" value="C:extracellular region"/>
    <property type="evidence" value="ECO:0007669"/>
    <property type="project" value="UniProtKB-SubCell"/>
</dbReference>
<evidence type="ECO:0000256" key="8">
    <source>
        <dbReference type="ARBA" id="ARBA00022825"/>
    </source>
</evidence>
<dbReference type="InterPro" id="IPR055497">
    <property type="entry name" value="DUF7069"/>
</dbReference>
<dbReference type="PROSITE" id="PS51695">
    <property type="entry name" value="SEDOLISIN"/>
    <property type="match status" value="1"/>
</dbReference>
<gene>
    <name evidence="16" type="ORF">PISL3812_08176</name>
</gene>
<protein>
    <submittedName>
        <fullName evidence="16">Aorsin</fullName>
    </submittedName>
</protein>
<feature type="chain" id="PRO_5006711592" evidence="14">
    <location>
        <begin position="21"/>
        <end position="1805"/>
    </location>
</feature>
<dbReference type="Pfam" id="PF12796">
    <property type="entry name" value="Ank_2"/>
    <property type="match status" value="3"/>
</dbReference>
<dbReference type="InterPro" id="IPR054471">
    <property type="entry name" value="GPIID_WHD"/>
</dbReference>
<dbReference type="PROSITE" id="PS50297">
    <property type="entry name" value="ANK_REP_REGION"/>
    <property type="match status" value="7"/>
</dbReference>
<dbReference type="CDD" id="cd11377">
    <property type="entry name" value="Pro-peptidase_S53"/>
    <property type="match status" value="1"/>
</dbReference>
<evidence type="ECO:0000256" key="4">
    <source>
        <dbReference type="ARBA" id="ARBA00022723"/>
    </source>
</evidence>
<evidence type="ECO:0000256" key="1">
    <source>
        <dbReference type="ARBA" id="ARBA00001913"/>
    </source>
</evidence>
<evidence type="ECO:0000256" key="14">
    <source>
        <dbReference type="SAM" id="SignalP"/>
    </source>
</evidence>
<keyword evidence="11" id="KW-0040">ANK repeat</keyword>
<dbReference type="GO" id="GO:0046872">
    <property type="term" value="F:metal ion binding"/>
    <property type="evidence" value="ECO:0007669"/>
    <property type="project" value="UniProtKB-KW"/>
</dbReference>
<evidence type="ECO:0000256" key="13">
    <source>
        <dbReference type="SAM" id="Coils"/>
    </source>
</evidence>
<dbReference type="SUPFAM" id="SSF48403">
    <property type="entry name" value="Ankyrin repeat"/>
    <property type="match status" value="1"/>
</dbReference>
<dbReference type="SMART" id="SM00944">
    <property type="entry name" value="Pro-kuma_activ"/>
    <property type="match status" value="1"/>
</dbReference>
<sequence length="1805" mass="199975">MKLFPGFLVMAFGFVGLCNAAPLPQPHVLHEKREYTSSQWIKVGRVEPDSRMVVRVGLKQSDHHKAHEYLMDVSHPKSPNYGRFWTHDQVIQAFAPSSETVSCIYDWLARAGIDKSRILHTKNKSEGSGVISGRPAMADEQPAETLKLPPQSYTVGWICAIPCELTAARELLDACHEQLESQAQYDENNYILGRMGKHNVAIACLPEYGTNRAAIAAKSMQSTFPNLRFGVLVGVGGGVPSAENDIRLGDIAVSLPSGQGGGVIQYDLGRREVDGFHRRGALNKPPVLLRTAISNLRAMRKLPQEISSLVNETFGGDEDSEEEWTYPSNSKDVLYGATHKHMDKNRDCDACAGDPTGVVSRDPRRSTNPRIHYGNIGSGNSVIKDALERDFLAKRDNILCFEMEAAGLMDDFPCVVIRGICDYADSHKNKKWQPYAAAAAAAYAKKLLSVISPQAVDKLSPIGAEIVGELKGVNERLEKALKQQESHHRELVSRALTEDQRRCLQAFKTSTYEQYKNINPNRVEGTCEWVLKSSEYRLWLESSGNDLLWISADPGCGKSVLAKSLIDEVFPASVPTVSICYFFFKDNEEQNNLATALCAILHQLFALQPHLLRHALPFWEKNREKIQQEVEDLWRIFMASTSDPASVNTICVVDALDECCRPDQKRLIGKLQQYYDEHRRSPLTNCLKFLVTSRPYDEIVADFHPIIESFPQIHLRGEEENDQIRDEISLVVKIRVSELGKQLKMKAEIQARLETALLEMEHRTYLWLYLAIDDIRTMFKESLRPDQESVPLIPKSVNEAYGKILDRVTPGQEATVKTILHIIVGARRPLTIMEMAMALGVATAPHARRAEEAGLDPEGLSERIRRLCGLFVFIKDSRIYLIHQTAREFLINRVPESLGHKWYLQPHDTEMWLTHICIKYLLMDDLVGNGREAKQSLLEYSAQNWPDHFRLVSSPTPELVASVIQLYDHINRLNLWFPIFWKMVMPYDNKPQMEALHLFAFIGHDVVISKLITNNKSAINERDNTGTNALQWASLRGHHKSIEILLDNGADVNAQGGLYGSALYIAASKGYVDIVQLLLDKGADVNVCEGDHAFMDYRFQLMLLERQNKRRLIMARQEQLSSAQREYVLMEAEYKAQGGKYGNALQAASAGGHIEIVQRLLEKGADVNVQGGGYNNALQAASFKGHIETVQTLLEKGADVNTQDGYYSNTLQAASTGGYIEIVQRLLEKGADINAQGGYYSNTLKTASFKGHIEIVQRLLEKGADVNAQGGEYGNALQAACETGHVKIVQTLLEKGADVNAQAGEYGNALQAASETGHVDVVEVLQKYHVPESLQKHIDYIKPGIRLPNINPRSLVTREDIQLGPVHEPKIHPYAEPLNRENLATCDVSITPKCIEALYQIPQANSSQDGNSMGVFEEGDYYAGQDLDLFFKDLSPNIPQGTRPILNAIDGINTPVPADQAGIESDLDMQLAYPIIYPQTLSLYQTDDHNYAIGKQASGGFLNTFLDAIDGSYCTFCPDDECNNDPNIDPVYPDPAAGGYNGSIMCGTYKATNVISISYGGQEHDFPERYQQRQCHEFMKLGMRGISVFFASGDNGVAGPPGDDNPNGCLGSDSTVFNPGFPNNCPYVTNVGATKISPGKTVHDPEVAVVDYAGHPFKTAYSSGGGFSNIYSILDYQADAVKKYFDSYSPPYNSYNGNSSFGENGGRYNRFGRGYPDVAANGDSIAIYNKGQYILAGGTSASTPIFAAVINRIVDERIAKGKPPLGFINPVLYENPEVLNDITSGMNPGCGTDGFRAAPGQVIRN</sequence>
<feature type="repeat" description="ANK" evidence="11">
    <location>
        <begin position="1239"/>
        <end position="1271"/>
    </location>
</feature>
<dbReference type="GO" id="GO:0004252">
    <property type="term" value="F:serine-type endopeptidase activity"/>
    <property type="evidence" value="ECO:0007669"/>
    <property type="project" value="UniProtKB-UniRule"/>
</dbReference>
<dbReference type="Pfam" id="PF22939">
    <property type="entry name" value="WHD_GPIID"/>
    <property type="match status" value="1"/>
</dbReference>
<feature type="repeat" description="ANK" evidence="11">
    <location>
        <begin position="1140"/>
        <end position="1172"/>
    </location>
</feature>
<evidence type="ECO:0000256" key="10">
    <source>
        <dbReference type="ARBA" id="ARBA00023145"/>
    </source>
</evidence>
<reference evidence="16 17" key="1">
    <citation type="submission" date="2015-04" db="EMBL/GenBank/DDBJ databases">
        <authorList>
            <person name="Syromyatnikov M.Y."/>
            <person name="Popov V.N."/>
        </authorList>
    </citation>
    <scope>NUCLEOTIDE SEQUENCE [LARGE SCALE GENOMIC DNA]</scope>
    <source>
        <strain evidence="16">WF-38-12</strain>
    </source>
</reference>
<dbReference type="Proteomes" id="UP000054383">
    <property type="component" value="Unassembled WGS sequence"/>
</dbReference>
<dbReference type="CDD" id="cd04056">
    <property type="entry name" value="Peptidases_S53"/>
    <property type="match status" value="1"/>
</dbReference>
<dbReference type="Gene3D" id="1.25.40.20">
    <property type="entry name" value="Ankyrin repeat-containing domain"/>
    <property type="match status" value="2"/>
</dbReference>
<dbReference type="Gene3D" id="3.40.50.200">
    <property type="entry name" value="Peptidase S8/S53 domain"/>
    <property type="match status" value="1"/>
</dbReference>
<dbReference type="PROSITE" id="PS50088">
    <property type="entry name" value="ANK_REPEAT"/>
    <property type="match status" value="7"/>
</dbReference>